<sequence length="240" mass="26116">MLRPLLRFIDEFVVMHVIIKTIMGDFILSLFTSFILLVTGNQQAASVASTESVSPSPLPVPSITDVPSPKNYFDKKKKEVFVSPLPTTQPTIIQATIPPQKDRIYPTTYTVTIAPKNDFIPKVVIGTFRPSGGNCASNPSGSYTFTVANYSEADNITGVKIKGSADGLTPNTRYILNVGSTQQMGGRSIYTDGNGSVSFDIQDIAYTVHYKEIYSLSIDHPDKIFPNNVCLLGDLKDGLG</sequence>
<dbReference type="AlphaFoldDB" id="A0A2H0UPK9"/>
<evidence type="ECO:0000313" key="1">
    <source>
        <dbReference type="EMBL" id="PIR88369.1"/>
    </source>
</evidence>
<proteinExistence type="predicted"/>
<reference evidence="2" key="1">
    <citation type="submission" date="2017-09" db="EMBL/GenBank/DDBJ databases">
        <title>Depth-based differentiation of microbial function through sediment-hosted aquifers and enrichment of novel symbionts in the deep terrestrial subsurface.</title>
        <authorList>
            <person name="Probst A.J."/>
            <person name="Ladd B."/>
            <person name="Jarett J.K."/>
            <person name="Geller-Mcgrath D.E."/>
            <person name="Sieber C.M.K."/>
            <person name="Emerson J.B."/>
            <person name="Anantharaman K."/>
            <person name="Thomas B.C."/>
            <person name="Malmstrom R."/>
            <person name="Stieglmeier M."/>
            <person name="Klingl A."/>
            <person name="Woyke T."/>
            <person name="Ryan C.M."/>
            <person name="Banfield J.F."/>
        </authorList>
    </citation>
    <scope>NUCLEOTIDE SEQUENCE [LARGE SCALE GENOMIC DNA]</scope>
</reference>
<protein>
    <submittedName>
        <fullName evidence="1">Uncharacterized protein</fullName>
    </submittedName>
</protein>
<accession>A0A2H0UPK9</accession>
<evidence type="ECO:0000313" key="2">
    <source>
        <dbReference type="Proteomes" id="UP000229615"/>
    </source>
</evidence>
<dbReference type="EMBL" id="PFBB01000029">
    <property type="protein sequence ID" value="PIR88369.1"/>
    <property type="molecule type" value="Genomic_DNA"/>
</dbReference>
<organism evidence="1 2">
    <name type="scientific">Candidatus Harrisonbacteria bacterium CG10_big_fil_rev_8_21_14_0_10_44_23</name>
    <dbReference type="NCBI Taxonomy" id="1974585"/>
    <lineage>
        <taxon>Bacteria</taxon>
        <taxon>Candidatus Harrisoniibacteriota</taxon>
    </lineage>
</organism>
<comment type="caution">
    <text evidence="1">The sequence shown here is derived from an EMBL/GenBank/DDBJ whole genome shotgun (WGS) entry which is preliminary data.</text>
</comment>
<name>A0A2H0UPK9_9BACT</name>
<gene>
    <name evidence="1" type="ORF">COU09_02655</name>
</gene>
<dbReference type="Proteomes" id="UP000229615">
    <property type="component" value="Unassembled WGS sequence"/>
</dbReference>